<dbReference type="SUPFAM" id="SSF55073">
    <property type="entry name" value="Nucleotide cyclase"/>
    <property type="match status" value="1"/>
</dbReference>
<proteinExistence type="predicted"/>
<dbReference type="STRING" id="52560.SAMN04488082_10239"/>
<feature type="transmembrane region" description="Helical" evidence="3">
    <location>
        <begin position="12"/>
        <end position="32"/>
    </location>
</feature>
<dbReference type="Gene3D" id="6.10.340.10">
    <property type="match status" value="1"/>
</dbReference>
<dbReference type="FunFam" id="3.30.70.270:FF:000001">
    <property type="entry name" value="Diguanylate cyclase domain protein"/>
    <property type="match status" value="1"/>
</dbReference>
<evidence type="ECO:0000259" key="4">
    <source>
        <dbReference type="PROSITE" id="PS50885"/>
    </source>
</evidence>
<dbReference type="SMART" id="SM00267">
    <property type="entry name" value="GGDEF"/>
    <property type="match status" value="1"/>
</dbReference>
<keyword evidence="3" id="KW-1133">Transmembrane helix</keyword>
<evidence type="ECO:0000256" key="1">
    <source>
        <dbReference type="ARBA" id="ARBA00012528"/>
    </source>
</evidence>
<dbReference type="EC" id="2.7.7.65" evidence="1"/>
<keyword evidence="7" id="KW-1185">Reference proteome</keyword>
<dbReference type="SMART" id="SM00304">
    <property type="entry name" value="HAMP"/>
    <property type="match status" value="1"/>
</dbReference>
<dbReference type="Proteomes" id="UP000198635">
    <property type="component" value="Unassembled WGS sequence"/>
</dbReference>
<dbReference type="GO" id="GO:0052621">
    <property type="term" value="F:diguanylate cyclase activity"/>
    <property type="evidence" value="ECO:0007669"/>
    <property type="project" value="UniProtKB-EC"/>
</dbReference>
<dbReference type="PANTHER" id="PTHR45138">
    <property type="entry name" value="REGULATORY COMPONENTS OF SENSORY TRANSDUCTION SYSTEM"/>
    <property type="match status" value="1"/>
</dbReference>
<dbReference type="InterPro" id="IPR050469">
    <property type="entry name" value="Diguanylate_Cyclase"/>
</dbReference>
<dbReference type="Pfam" id="PF00990">
    <property type="entry name" value="GGDEF"/>
    <property type="match status" value="1"/>
</dbReference>
<gene>
    <name evidence="6" type="ORF">SAMN04488082_10239</name>
</gene>
<feature type="transmembrane region" description="Helical" evidence="3">
    <location>
        <begin position="187"/>
        <end position="208"/>
    </location>
</feature>
<evidence type="ECO:0000256" key="3">
    <source>
        <dbReference type="SAM" id="Phobius"/>
    </source>
</evidence>
<evidence type="ECO:0000313" key="6">
    <source>
        <dbReference type="EMBL" id="SFJ22323.1"/>
    </source>
</evidence>
<accession>A0A1I3PLF0</accession>
<dbReference type="SUPFAM" id="SSF158472">
    <property type="entry name" value="HAMP domain-like"/>
    <property type="match status" value="1"/>
</dbReference>
<dbReference type="NCBIfam" id="TIGR00254">
    <property type="entry name" value="GGDEF"/>
    <property type="match status" value="1"/>
</dbReference>
<dbReference type="CDD" id="cd06225">
    <property type="entry name" value="HAMP"/>
    <property type="match status" value="1"/>
</dbReference>
<dbReference type="InterPro" id="IPR000160">
    <property type="entry name" value="GGDEF_dom"/>
</dbReference>
<organism evidence="6 7">
    <name type="scientific">Desulfomicrobium apsheronum</name>
    <dbReference type="NCBI Taxonomy" id="52560"/>
    <lineage>
        <taxon>Bacteria</taxon>
        <taxon>Pseudomonadati</taxon>
        <taxon>Thermodesulfobacteriota</taxon>
        <taxon>Desulfovibrionia</taxon>
        <taxon>Desulfovibrionales</taxon>
        <taxon>Desulfomicrobiaceae</taxon>
        <taxon>Desulfomicrobium</taxon>
    </lineage>
</organism>
<dbReference type="GO" id="GO:0007165">
    <property type="term" value="P:signal transduction"/>
    <property type="evidence" value="ECO:0007669"/>
    <property type="project" value="InterPro"/>
</dbReference>
<dbReference type="PANTHER" id="PTHR45138:SF9">
    <property type="entry name" value="DIGUANYLATE CYCLASE DGCM-RELATED"/>
    <property type="match status" value="1"/>
</dbReference>
<dbReference type="EMBL" id="FORX01000002">
    <property type="protein sequence ID" value="SFJ22323.1"/>
    <property type="molecule type" value="Genomic_DNA"/>
</dbReference>
<reference evidence="7" key="1">
    <citation type="submission" date="2016-10" db="EMBL/GenBank/DDBJ databases">
        <authorList>
            <person name="Varghese N."/>
            <person name="Submissions S."/>
        </authorList>
    </citation>
    <scope>NUCLEOTIDE SEQUENCE [LARGE SCALE GENOMIC DNA]</scope>
    <source>
        <strain evidence="7">DSM 5918</strain>
    </source>
</reference>
<keyword evidence="3" id="KW-0472">Membrane</keyword>
<feature type="domain" description="GGDEF" evidence="5">
    <location>
        <begin position="343"/>
        <end position="473"/>
    </location>
</feature>
<keyword evidence="3" id="KW-0812">Transmembrane</keyword>
<evidence type="ECO:0000256" key="2">
    <source>
        <dbReference type="ARBA" id="ARBA00034247"/>
    </source>
</evidence>
<dbReference type="Gene3D" id="3.30.70.270">
    <property type="match status" value="1"/>
</dbReference>
<dbReference type="PROSITE" id="PS50887">
    <property type="entry name" value="GGDEF"/>
    <property type="match status" value="1"/>
</dbReference>
<dbReference type="Pfam" id="PF00672">
    <property type="entry name" value="HAMP"/>
    <property type="match status" value="1"/>
</dbReference>
<name>A0A1I3PLF0_9BACT</name>
<dbReference type="PROSITE" id="PS50885">
    <property type="entry name" value="HAMP"/>
    <property type="match status" value="1"/>
</dbReference>
<sequence length="475" mass="53061">MNIRISVRTKLFLSHILIVVFIAGTAGTYFYLSAVESLMNGLKERLQASAGLISQTLDAEVLRHIRAEEDTVSPEYAATLDQLRTLKRMNPDIAFLYVMRLEAEKVFFIIDSDETNAQALPGKNYDHDLPTLRRGFTSMIVDDEISTDEWGSFLSGYAPIKNAKGQYLVGIDMRADQVREKYSALRISGAVSLFAAILLAFILARILANRFMMPIRVSISRCSSIAEGRYDEQLDIQTNDELDRLIEAINKMSSSLSLSQRTTQAAVNSLHQAKNELEIRVRQRTADLSEVNNKLSQEVAERLVAQKALQAAATIDPLTRLFNRRVIQERLDLEVARNSRQNTPFTLIIVDLDHFKMINDTHGHDAGDSILVETGVRMKGIIRGQDTLARWGGEEFMMLLPDTDAAGGLEVAEKVRVRIADTTYYFAGQEIRITASFGVAQYDGDLDRATMAADKALYQAKSLGRNRVVLADAES</sequence>
<dbReference type="InterPro" id="IPR043128">
    <property type="entry name" value="Rev_trsase/Diguanyl_cyclase"/>
</dbReference>
<dbReference type="InterPro" id="IPR003660">
    <property type="entry name" value="HAMP_dom"/>
</dbReference>
<dbReference type="AlphaFoldDB" id="A0A1I3PLF0"/>
<protein>
    <recommendedName>
        <fullName evidence="1">diguanylate cyclase</fullName>
        <ecNumber evidence="1">2.7.7.65</ecNumber>
    </recommendedName>
</protein>
<comment type="catalytic activity">
    <reaction evidence="2">
        <text>2 GTP = 3',3'-c-di-GMP + 2 diphosphate</text>
        <dbReference type="Rhea" id="RHEA:24898"/>
        <dbReference type="ChEBI" id="CHEBI:33019"/>
        <dbReference type="ChEBI" id="CHEBI:37565"/>
        <dbReference type="ChEBI" id="CHEBI:58805"/>
        <dbReference type="EC" id="2.7.7.65"/>
    </reaction>
</comment>
<evidence type="ECO:0000259" key="5">
    <source>
        <dbReference type="PROSITE" id="PS50887"/>
    </source>
</evidence>
<dbReference type="CDD" id="cd01949">
    <property type="entry name" value="GGDEF"/>
    <property type="match status" value="1"/>
</dbReference>
<dbReference type="InterPro" id="IPR029787">
    <property type="entry name" value="Nucleotide_cyclase"/>
</dbReference>
<dbReference type="GO" id="GO:0016020">
    <property type="term" value="C:membrane"/>
    <property type="evidence" value="ECO:0007669"/>
    <property type="project" value="InterPro"/>
</dbReference>
<dbReference type="RefSeq" id="WP_092372527.1">
    <property type="nucleotide sequence ID" value="NZ_FORX01000002.1"/>
</dbReference>
<evidence type="ECO:0000313" key="7">
    <source>
        <dbReference type="Proteomes" id="UP000198635"/>
    </source>
</evidence>
<dbReference type="OrthoDB" id="5457582at2"/>
<feature type="domain" description="HAMP" evidence="4">
    <location>
        <begin position="209"/>
        <end position="261"/>
    </location>
</feature>